<comment type="caution">
    <text evidence="2">The sequence shown here is derived from an EMBL/GenBank/DDBJ whole genome shotgun (WGS) entry which is preliminary data.</text>
</comment>
<evidence type="ECO:0000313" key="3">
    <source>
        <dbReference type="Proteomes" id="UP001565368"/>
    </source>
</evidence>
<evidence type="ECO:0000313" key="2">
    <source>
        <dbReference type="EMBL" id="KAL1408036.1"/>
    </source>
</evidence>
<proteinExistence type="predicted"/>
<dbReference type="GeneID" id="95985876"/>
<dbReference type="EMBL" id="JBBXJM010000004">
    <property type="protein sequence ID" value="KAL1408036.1"/>
    <property type="molecule type" value="Genomic_DNA"/>
</dbReference>
<feature type="compositionally biased region" description="Pro residues" evidence="1">
    <location>
        <begin position="9"/>
        <end position="20"/>
    </location>
</feature>
<protein>
    <recommendedName>
        <fullName evidence="4">F-box domain-containing protein</fullName>
    </recommendedName>
</protein>
<name>A0ABR3Q012_9TREE</name>
<dbReference type="RefSeq" id="XP_069207980.1">
    <property type="nucleotide sequence ID" value="XM_069353338.1"/>
</dbReference>
<reference evidence="2 3" key="1">
    <citation type="submission" date="2023-08" db="EMBL/GenBank/DDBJ databases">
        <title>Annotated Genome Sequence of Vanrija albida AlHP1.</title>
        <authorList>
            <person name="Herzog R."/>
        </authorList>
    </citation>
    <scope>NUCLEOTIDE SEQUENCE [LARGE SCALE GENOMIC DNA]</scope>
    <source>
        <strain evidence="2 3">AlHP1</strain>
    </source>
</reference>
<gene>
    <name evidence="2" type="ORF">Q8F55_004833</name>
</gene>
<sequence>MVRTSSPPRTIPRKPPPLKPFPADSTQLVLQCPHIIDQIMASADRLTLVAALRVSMQFHESAGKALYHTVRIDGFNLAGFFLGALVGGNTNDGSGSMGDMCARVTDGVGASLTLETHSKTENAQPAEKKTPPNFKLALLANVRILSLGSHCGGACHLYGPQAPALLPHLDTLRIVPAPASPSRLQRLCDDRRGCKLFAAATARRVVLRNVIGENIAPSGWPRRLRSDTAPYDEVVWVLPTNGQRYTQNGLHPGFKARIHTALTTFIFHHNWELWRTPQSFAPFVGPSENSVTPLYPSRLVRFIRRAPLTSAEQLAVIGLETVQFYDHDIDNINHPTQARLRQAVREDVRAGVPQSDQPSSEFNDGRRAERITFRTLNEYAELDAMGRGVLDDGLPLAHYKAWYGMENQTKLSVATKGRFTIDRASHGY</sequence>
<feature type="region of interest" description="Disordered" evidence="1">
    <location>
        <begin position="1"/>
        <end position="23"/>
    </location>
</feature>
<evidence type="ECO:0000256" key="1">
    <source>
        <dbReference type="SAM" id="MobiDB-lite"/>
    </source>
</evidence>
<evidence type="ECO:0008006" key="4">
    <source>
        <dbReference type="Google" id="ProtNLM"/>
    </source>
</evidence>
<dbReference type="Proteomes" id="UP001565368">
    <property type="component" value="Unassembled WGS sequence"/>
</dbReference>
<accession>A0ABR3Q012</accession>
<keyword evidence="3" id="KW-1185">Reference proteome</keyword>
<organism evidence="2 3">
    <name type="scientific">Vanrija albida</name>
    <dbReference type="NCBI Taxonomy" id="181172"/>
    <lineage>
        <taxon>Eukaryota</taxon>
        <taxon>Fungi</taxon>
        <taxon>Dikarya</taxon>
        <taxon>Basidiomycota</taxon>
        <taxon>Agaricomycotina</taxon>
        <taxon>Tremellomycetes</taxon>
        <taxon>Trichosporonales</taxon>
        <taxon>Trichosporonaceae</taxon>
        <taxon>Vanrija</taxon>
    </lineage>
</organism>